<comment type="caution">
    <text evidence="2">The sequence shown here is derived from an EMBL/GenBank/DDBJ whole genome shotgun (WGS) entry which is preliminary data.</text>
</comment>
<keyword evidence="3" id="KW-1185">Reference proteome</keyword>
<feature type="transmembrane region" description="Helical" evidence="1">
    <location>
        <begin position="76"/>
        <end position="95"/>
    </location>
</feature>
<gene>
    <name evidence="2" type="ORF">EYC98_08640</name>
</gene>
<name>A0ABT3TGJ4_9GAMM</name>
<sequence length="138" mass="14675">MSVTLAKSVQRRQWFDIKSAILGALLMSTLVGLVNAGHGPLAALTAAGKQAAYTFFVAGFIMQFCRWLAQQPMRAGAAIATATLLPTVITVVAVYTLHSFKGTPEPVLSTIPVVVLCLGAFFLVARNLVLERAEAESL</sequence>
<proteinExistence type="predicted"/>
<keyword evidence="1" id="KW-0812">Transmembrane</keyword>
<keyword evidence="1" id="KW-1133">Transmembrane helix</keyword>
<organism evidence="2 3">
    <name type="scientific">Candidatus Litorirhabdus singularis</name>
    <dbReference type="NCBI Taxonomy" id="2518993"/>
    <lineage>
        <taxon>Bacteria</taxon>
        <taxon>Pseudomonadati</taxon>
        <taxon>Pseudomonadota</taxon>
        <taxon>Gammaproteobacteria</taxon>
        <taxon>Cellvibrionales</taxon>
        <taxon>Halieaceae</taxon>
        <taxon>Candidatus Litorirhabdus</taxon>
    </lineage>
</organism>
<dbReference type="EMBL" id="SHNN01000002">
    <property type="protein sequence ID" value="MCX2980930.1"/>
    <property type="molecule type" value="Genomic_DNA"/>
</dbReference>
<accession>A0ABT3TGJ4</accession>
<dbReference type="RefSeq" id="WP_279244946.1">
    <property type="nucleotide sequence ID" value="NZ_SHNN01000002.1"/>
</dbReference>
<protein>
    <recommendedName>
        <fullName evidence="4">EamA domain-containing protein</fullName>
    </recommendedName>
</protein>
<dbReference type="Proteomes" id="UP001143362">
    <property type="component" value="Unassembled WGS sequence"/>
</dbReference>
<evidence type="ECO:0000313" key="2">
    <source>
        <dbReference type="EMBL" id="MCX2980930.1"/>
    </source>
</evidence>
<feature type="transmembrane region" description="Helical" evidence="1">
    <location>
        <begin position="52"/>
        <end position="69"/>
    </location>
</feature>
<evidence type="ECO:0000256" key="1">
    <source>
        <dbReference type="SAM" id="Phobius"/>
    </source>
</evidence>
<reference evidence="2" key="1">
    <citation type="submission" date="2019-02" db="EMBL/GenBank/DDBJ databases">
        <authorList>
            <person name="Li S.-H."/>
        </authorList>
    </citation>
    <scope>NUCLEOTIDE SEQUENCE</scope>
    <source>
        <strain evidence="2">IMCC14734</strain>
    </source>
</reference>
<evidence type="ECO:0000313" key="3">
    <source>
        <dbReference type="Proteomes" id="UP001143362"/>
    </source>
</evidence>
<evidence type="ECO:0008006" key="4">
    <source>
        <dbReference type="Google" id="ProtNLM"/>
    </source>
</evidence>
<keyword evidence="1" id="KW-0472">Membrane</keyword>
<feature type="transmembrane region" description="Helical" evidence="1">
    <location>
        <begin position="107"/>
        <end position="129"/>
    </location>
</feature>